<dbReference type="InterPro" id="IPR004499">
    <property type="entry name" value="Pro-tRNA-ligase_IIa_arc-type"/>
</dbReference>
<dbReference type="PANTHER" id="PTHR43382">
    <property type="entry name" value="PROLYL-TRNA SYNTHETASE"/>
    <property type="match status" value="1"/>
</dbReference>
<dbReference type="GO" id="GO:0005737">
    <property type="term" value="C:cytoplasm"/>
    <property type="evidence" value="ECO:0007669"/>
    <property type="project" value="InterPro"/>
</dbReference>
<feature type="non-terminal residue" evidence="10">
    <location>
        <position position="246"/>
    </location>
</feature>
<dbReference type="PRINTS" id="PR01046">
    <property type="entry name" value="TRNASYNTHPRO"/>
</dbReference>
<dbReference type="EC" id="6.1.1.15" evidence="1"/>
<dbReference type="GO" id="GO:0017101">
    <property type="term" value="C:aminoacyl-tRNA synthetase multienzyme complex"/>
    <property type="evidence" value="ECO:0007669"/>
    <property type="project" value="TreeGrafter"/>
</dbReference>
<evidence type="ECO:0000256" key="3">
    <source>
        <dbReference type="ARBA" id="ARBA00022741"/>
    </source>
</evidence>
<proteinExistence type="predicted"/>
<evidence type="ECO:0000256" key="8">
    <source>
        <dbReference type="SAM" id="MobiDB-lite"/>
    </source>
</evidence>
<dbReference type="InterPro" id="IPR045864">
    <property type="entry name" value="aa-tRNA-synth_II/BPL/LPL"/>
</dbReference>
<evidence type="ECO:0000256" key="2">
    <source>
        <dbReference type="ARBA" id="ARBA00022598"/>
    </source>
</evidence>
<dbReference type="GO" id="GO:0006433">
    <property type="term" value="P:prolyl-tRNA aminoacylation"/>
    <property type="evidence" value="ECO:0007669"/>
    <property type="project" value="InterPro"/>
</dbReference>
<keyword evidence="11" id="KW-1185">Reference proteome</keyword>
<keyword evidence="3" id="KW-0547">Nucleotide-binding</keyword>
<organism evidence="10 11">
    <name type="scientific">Ostreobium quekettii</name>
    <dbReference type="NCBI Taxonomy" id="121088"/>
    <lineage>
        <taxon>Eukaryota</taxon>
        <taxon>Viridiplantae</taxon>
        <taxon>Chlorophyta</taxon>
        <taxon>core chlorophytes</taxon>
        <taxon>Ulvophyceae</taxon>
        <taxon>TCBD clade</taxon>
        <taxon>Bryopsidales</taxon>
        <taxon>Ostreobineae</taxon>
        <taxon>Ostreobiaceae</taxon>
        <taxon>Ostreobium</taxon>
    </lineage>
</organism>
<dbReference type="AlphaFoldDB" id="A0A8S1J9D8"/>
<dbReference type="Proteomes" id="UP000708148">
    <property type="component" value="Unassembled WGS sequence"/>
</dbReference>
<evidence type="ECO:0000313" key="11">
    <source>
        <dbReference type="Proteomes" id="UP000708148"/>
    </source>
</evidence>
<keyword evidence="2" id="KW-0436">Ligase</keyword>
<dbReference type="InterPro" id="IPR002316">
    <property type="entry name" value="Pro-tRNA-ligase_IIa"/>
</dbReference>
<dbReference type="PROSITE" id="PS50862">
    <property type="entry name" value="AA_TRNA_LIGASE_II"/>
    <property type="match status" value="1"/>
</dbReference>
<evidence type="ECO:0000313" key="10">
    <source>
        <dbReference type="EMBL" id="CAD7702760.1"/>
    </source>
</evidence>
<dbReference type="GO" id="GO:0004827">
    <property type="term" value="F:proline-tRNA ligase activity"/>
    <property type="evidence" value="ECO:0007669"/>
    <property type="project" value="UniProtKB-EC"/>
</dbReference>
<dbReference type="EMBL" id="CAJHUC010001936">
    <property type="protein sequence ID" value="CAD7702760.1"/>
    <property type="molecule type" value="Genomic_DNA"/>
</dbReference>
<keyword evidence="4" id="KW-0067">ATP-binding</keyword>
<evidence type="ECO:0000256" key="6">
    <source>
        <dbReference type="ARBA" id="ARBA00029731"/>
    </source>
</evidence>
<sequence length="246" mass="28222">MRAIQHVNAAKVMSRGWVCVGRLRKGWCDGSALLYHGRADVLRSRRPRSLHVCLSVAADAKADKAKQPKAKAAKPAQNDRPVEEGVTPRSKDFSRWYLDVVAKAELVDYGPVRGTMVIRPYGYAIWEALQRYLDKRFKETGHQNAYFPQLIPYSFIEKESSHVEGFAPELALVTKGGGKDLEEPLVVRPTSETMVNHMFSQWIHSYRDLPVLINQWANVHRWEMRTRPFIRTLEFLWQEGHTAHAT</sequence>
<dbReference type="Gene3D" id="3.30.930.10">
    <property type="entry name" value="Bira Bifunctional Protein, Domain 2"/>
    <property type="match status" value="1"/>
</dbReference>
<dbReference type="SUPFAM" id="SSF55681">
    <property type="entry name" value="Class II aaRS and biotin synthetases"/>
    <property type="match status" value="1"/>
</dbReference>
<dbReference type="PANTHER" id="PTHR43382:SF3">
    <property type="entry name" value="PROLINE--TRNA LIGASE, CHLOROPLASTIC_MITOCHONDRIAL"/>
    <property type="match status" value="1"/>
</dbReference>
<feature type="region of interest" description="Disordered" evidence="8">
    <location>
        <begin position="64"/>
        <end position="87"/>
    </location>
</feature>
<comment type="caution">
    <text evidence="10">The sequence shown here is derived from an EMBL/GenBank/DDBJ whole genome shotgun (WGS) entry which is preliminary data.</text>
</comment>
<keyword evidence="5" id="KW-0030">Aminoacyl-tRNA synthetase</keyword>
<dbReference type="Pfam" id="PF00587">
    <property type="entry name" value="tRNA-synt_2b"/>
    <property type="match status" value="1"/>
</dbReference>
<reference evidence="10" key="1">
    <citation type="submission" date="2020-12" db="EMBL/GenBank/DDBJ databases">
        <authorList>
            <person name="Iha C."/>
        </authorList>
    </citation>
    <scope>NUCLEOTIDE SEQUENCE</scope>
</reference>
<dbReference type="GO" id="GO:0005524">
    <property type="term" value="F:ATP binding"/>
    <property type="evidence" value="ECO:0007669"/>
    <property type="project" value="UniProtKB-KW"/>
</dbReference>
<dbReference type="OrthoDB" id="1350766at2759"/>
<evidence type="ECO:0000256" key="1">
    <source>
        <dbReference type="ARBA" id="ARBA00012831"/>
    </source>
</evidence>
<dbReference type="InterPro" id="IPR002314">
    <property type="entry name" value="aa-tRNA-synt_IIb"/>
</dbReference>
<comment type="catalytic activity">
    <reaction evidence="7">
        <text>tRNA(Pro) + L-proline + ATP = L-prolyl-tRNA(Pro) + AMP + diphosphate</text>
        <dbReference type="Rhea" id="RHEA:14305"/>
        <dbReference type="Rhea" id="RHEA-COMP:9700"/>
        <dbReference type="Rhea" id="RHEA-COMP:9702"/>
        <dbReference type="ChEBI" id="CHEBI:30616"/>
        <dbReference type="ChEBI" id="CHEBI:33019"/>
        <dbReference type="ChEBI" id="CHEBI:60039"/>
        <dbReference type="ChEBI" id="CHEBI:78442"/>
        <dbReference type="ChEBI" id="CHEBI:78532"/>
        <dbReference type="ChEBI" id="CHEBI:456215"/>
        <dbReference type="EC" id="6.1.1.15"/>
    </reaction>
</comment>
<evidence type="ECO:0000256" key="5">
    <source>
        <dbReference type="ARBA" id="ARBA00023146"/>
    </source>
</evidence>
<feature type="domain" description="Aminoacyl-transfer RNA synthetases class-II family profile" evidence="9">
    <location>
        <begin position="113"/>
        <end position="246"/>
    </location>
</feature>
<evidence type="ECO:0000256" key="4">
    <source>
        <dbReference type="ARBA" id="ARBA00022840"/>
    </source>
</evidence>
<protein>
    <recommendedName>
        <fullName evidence="1">proline--tRNA ligase</fullName>
        <ecNumber evidence="1">6.1.1.15</ecNumber>
    </recommendedName>
    <alternativeName>
        <fullName evidence="6">Prolyl-tRNA synthetase</fullName>
    </alternativeName>
</protein>
<dbReference type="InterPro" id="IPR006195">
    <property type="entry name" value="aa-tRNA-synth_II"/>
</dbReference>
<name>A0A8S1J9D8_9CHLO</name>
<evidence type="ECO:0000256" key="7">
    <source>
        <dbReference type="ARBA" id="ARBA00047671"/>
    </source>
</evidence>
<accession>A0A8S1J9D8</accession>
<gene>
    <name evidence="10" type="ORF">OSTQU699_LOCUS8116</name>
</gene>
<evidence type="ECO:0000259" key="9">
    <source>
        <dbReference type="PROSITE" id="PS50862"/>
    </source>
</evidence>